<evidence type="ECO:0000313" key="3">
    <source>
        <dbReference type="Proteomes" id="UP000224634"/>
    </source>
</evidence>
<dbReference type="NCBIfam" id="TIGR00004">
    <property type="entry name" value="Rid family detoxifying hydrolase"/>
    <property type="match status" value="1"/>
</dbReference>
<dbReference type="EMBL" id="PDNA01000123">
    <property type="protein sequence ID" value="PGH12051.1"/>
    <property type="molecule type" value="Genomic_DNA"/>
</dbReference>
<accession>A0A2B7XTF3</accession>
<evidence type="ECO:0000313" key="2">
    <source>
        <dbReference type="EMBL" id="PGH12051.1"/>
    </source>
</evidence>
<dbReference type="CDD" id="cd00448">
    <property type="entry name" value="YjgF_YER057c_UK114_family"/>
    <property type="match status" value="1"/>
</dbReference>
<protein>
    <submittedName>
        <fullName evidence="2">Uncharacterized protein</fullName>
    </submittedName>
</protein>
<name>A0A2B7XTF3_POLH7</name>
<dbReference type="AlphaFoldDB" id="A0A2B7XTF3"/>
<dbReference type="GO" id="GO:0005829">
    <property type="term" value="C:cytosol"/>
    <property type="evidence" value="ECO:0007669"/>
    <property type="project" value="TreeGrafter"/>
</dbReference>
<dbReference type="InterPro" id="IPR006175">
    <property type="entry name" value="YjgF/YER057c/UK114"/>
</dbReference>
<proteinExistence type="inferred from homology"/>
<organism evidence="2 3">
    <name type="scientific">Polytolypa hystricis (strain UAMH7299)</name>
    <dbReference type="NCBI Taxonomy" id="1447883"/>
    <lineage>
        <taxon>Eukaryota</taxon>
        <taxon>Fungi</taxon>
        <taxon>Dikarya</taxon>
        <taxon>Ascomycota</taxon>
        <taxon>Pezizomycotina</taxon>
        <taxon>Eurotiomycetes</taxon>
        <taxon>Eurotiomycetidae</taxon>
        <taxon>Onygenales</taxon>
        <taxon>Onygenales incertae sedis</taxon>
        <taxon>Polytolypa</taxon>
    </lineage>
</organism>
<dbReference type="Pfam" id="PF01042">
    <property type="entry name" value="Ribonuc_L-PSP"/>
    <property type="match status" value="1"/>
</dbReference>
<dbReference type="SUPFAM" id="SSF55298">
    <property type="entry name" value="YjgF-like"/>
    <property type="match status" value="1"/>
</dbReference>
<dbReference type="GO" id="GO:0005739">
    <property type="term" value="C:mitochondrion"/>
    <property type="evidence" value="ECO:0007669"/>
    <property type="project" value="TreeGrafter"/>
</dbReference>
<gene>
    <name evidence="2" type="ORF">AJ80_06870</name>
</gene>
<dbReference type="InterPro" id="IPR006056">
    <property type="entry name" value="RidA"/>
</dbReference>
<sequence>MAAKKAVFTTNAPNPLPQFSQAVVHNGMVYCSGSIGINPTSKQIVEGGIAERAAQTLRNLSAVLKAAGSSIKNVVKVNVFLTTMENFAEMNKAYDPFFEDGIKPCRTCVAVKELPFGTDVEIECIAYL</sequence>
<dbReference type="InterPro" id="IPR035959">
    <property type="entry name" value="RutC-like_sf"/>
</dbReference>
<reference evidence="2 3" key="1">
    <citation type="submission" date="2017-10" db="EMBL/GenBank/DDBJ databases">
        <title>Comparative genomics in systemic dimorphic fungi from Ajellomycetaceae.</title>
        <authorList>
            <person name="Munoz J.F."/>
            <person name="Mcewen J.G."/>
            <person name="Clay O.K."/>
            <person name="Cuomo C.A."/>
        </authorList>
    </citation>
    <scope>NUCLEOTIDE SEQUENCE [LARGE SCALE GENOMIC DNA]</scope>
    <source>
        <strain evidence="2 3">UAMH7299</strain>
    </source>
</reference>
<dbReference type="OrthoDB" id="309640at2759"/>
<dbReference type="Gene3D" id="3.30.1330.40">
    <property type="entry name" value="RutC-like"/>
    <property type="match status" value="1"/>
</dbReference>
<dbReference type="Proteomes" id="UP000224634">
    <property type="component" value="Unassembled WGS sequence"/>
</dbReference>
<dbReference type="GO" id="GO:0019239">
    <property type="term" value="F:deaminase activity"/>
    <property type="evidence" value="ECO:0007669"/>
    <property type="project" value="TreeGrafter"/>
</dbReference>
<keyword evidence="3" id="KW-1185">Reference proteome</keyword>
<dbReference type="STRING" id="1447883.A0A2B7XTF3"/>
<evidence type="ECO:0000256" key="1">
    <source>
        <dbReference type="ARBA" id="ARBA00010552"/>
    </source>
</evidence>
<comment type="caution">
    <text evidence="2">The sequence shown here is derived from an EMBL/GenBank/DDBJ whole genome shotgun (WGS) entry which is preliminary data.</text>
</comment>
<comment type="similarity">
    <text evidence="1">Belongs to the RutC family.</text>
</comment>
<dbReference type="PANTHER" id="PTHR11803:SF42">
    <property type="entry name" value="MMF1"/>
    <property type="match status" value="1"/>
</dbReference>
<dbReference type="FunFam" id="3.30.1330.40:FF:000001">
    <property type="entry name" value="L-PSP family endoribonuclease"/>
    <property type="match status" value="1"/>
</dbReference>
<dbReference type="PANTHER" id="PTHR11803">
    <property type="entry name" value="2-IMINOBUTANOATE/2-IMINOPROPANOATE DEAMINASE RIDA"/>
    <property type="match status" value="1"/>
</dbReference>